<dbReference type="PANTHER" id="PTHR30158">
    <property type="entry name" value="ACRA/E-RELATED COMPONENT OF DRUG EFFLUX TRANSPORTER"/>
    <property type="match status" value="1"/>
</dbReference>
<evidence type="ECO:0000259" key="6">
    <source>
        <dbReference type="Pfam" id="PF25967"/>
    </source>
</evidence>
<evidence type="ECO:0000256" key="1">
    <source>
        <dbReference type="ARBA" id="ARBA00004196"/>
    </source>
</evidence>
<evidence type="ECO:0000259" key="5">
    <source>
        <dbReference type="Pfam" id="PF25944"/>
    </source>
</evidence>
<dbReference type="GO" id="GO:0022857">
    <property type="term" value="F:transmembrane transporter activity"/>
    <property type="evidence" value="ECO:0007669"/>
    <property type="project" value="InterPro"/>
</dbReference>
<dbReference type="Pfam" id="PF25917">
    <property type="entry name" value="BSH_RND"/>
    <property type="match status" value="1"/>
</dbReference>
<protein>
    <submittedName>
        <fullName evidence="7">MexE family multidrug efflux RND transporter periplasmic adaptor subunit</fullName>
    </submittedName>
</protein>
<dbReference type="Proteomes" id="UP000463961">
    <property type="component" value="Chromosome"/>
</dbReference>
<dbReference type="InterPro" id="IPR058624">
    <property type="entry name" value="MdtA-like_HH"/>
</dbReference>
<evidence type="ECO:0000256" key="2">
    <source>
        <dbReference type="ARBA" id="ARBA00009477"/>
    </source>
</evidence>
<dbReference type="GO" id="GO:0046677">
    <property type="term" value="P:response to antibiotic"/>
    <property type="evidence" value="ECO:0007669"/>
    <property type="project" value="TreeGrafter"/>
</dbReference>
<keyword evidence="8" id="KW-1185">Reference proteome</keyword>
<dbReference type="Pfam" id="PF25944">
    <property type="entry name" value="Beta-barrel_RND"/>
    <property type="match status" value="1"/>
</dbReference>
<sequence length="408" mass="44579">MSAKPPRIKVWLSHKLECLAPKLQVLTSHPLYQKAQLAWQVQWQQHRRRTVISGAVLLLVIVAWNGWSFWQKLPKAPPPLPVTLLVAEPTSVPYVIEVMAQAEGANETEVRARVGGILVKRLYEEGQKVSAGQPLFQIDPEPFRIKLEEAQAKATQTAREATRLKKLYAQQAVSRKEMDDAISANDIAQANLKEAQLNLQWTTVTAPVSGVAGRANRSEGNLISTAADGSLLTTLHQVNPIWIRFGLSDNETASLPGGRLDPNADTTVQLVMDDGSLYSEIGKINFQSTFIDPKLGTQQLRATFANPDEKLLPGQFLRARISTGKLENIYLIPQAAVIQSEKGFMVWVIGEDGKVIPTPIKPGAWSGKDWIILGGLQPGMKVVVDNIIKIRPGATVVAAPVNAAPAAK</sequence>
<dbReference type="AlphaFoldDB" id="A0A679HU16"/>
<dbReference type="GO" id="GO:0005886">
    <property type="term" value="C:plasma membrane"/>
    <property type="evidence" value="ECO:0007669"/>
    <property type="project" value="TreeGrafter"/>
</dbReference>
<dbReference type="Gene3D" id="2.40.420.20">
    <property type="match status" value="1"/>
</dbReference>
<evidence type="ECO:0000313" key="8">
    <source>
        <dbReference type="Proteomes" id="UP000463961"/>
    </source>
</evidence>
<evidence type="ECO:0000313" key="7">
    <source>
        <dbReference type="EMBL" id="BBU69549.1"/>
    </source>
</evidence>
<accession>A0A679HU16</accession>
<dbReference type="Pfam" id="PF25967">
    <property type="entry name" value="RND-MFP_C"/>
    <property type="match status" value="1"/>
</dbReference>
<evidence type="ECO:0000259" key="4">
    <source>
        <dbReference type="Pfam" id="PF25917"/>
    </source>
</evidence>
<dbReference type="RefSeq" id="WP_162049747.1">
    <property type="nucleotide sequence ID" value="NZ_AP019011.1"/>
</dbReference>
<dbReference type="GO" id="GO:0030313">
    <property type="term" value="C:cell envelope"/>
    <property type="evidence" value="ECO:0007669"/>
    <property type="project" value="UniProtKB-SubCell"/>
</dbReference>
<dbReference type="OrthoDB" id="9783047at2"/>
<dbReference type="InterPro" id="IPR058625">
    <property type="entry name" value="MdtA-like_BSH"/>
</dbReference>
<dbReference type="Gene3D" id="2.40.30.170">
    <property type="match status" value="1"/>
</dbReference>
<gene>
    <name evidence="7" type="ORF">ICHIAU1_18320</name>
</gene>
<evidence type="ECO:0000259" key="3">
    <source>
        <dbReference type="Pfam" id="PF25876"/>
    </source>
</evidence>
<dbReference type="Pfam" id="PF25876">
    <property type="entry name" value="HH_MFP_RND"/>
    <property type="match status" value="1"/>
</dbReference>
<dbReference type="SUPFAM" id="SSF111369">
    <property type="entry name" value="HlyD-like secretion proteins"/>
    <property type="match status" value="1"/>
</dbReference>
<feature type="domain" description="Multidrug resistance protein MdtA-like C-terminal permuted SH3" evidence="6">
    <location>
        <begin position="328"/>
        <end position="387"/>
    </location>
</feature>
<dbReference type="EMBL" id="AP022345">
    <property type="protein sequence ID" value="BBU69549.1"/>
    <property type="molecule type" value="Genomic_DNA"/>
</dbReference>
<comment type="subcellular location">
    <subcellularLocation>
        <location evidence="1">Cell envelope</location>
    </subcellularLocation>
</comment>
<reference evidence="8" key="1">
    <citation type="submission" date="2020-01" db="EMBL/GenBank/DDBJ databases">
        <title>Phosphoaccumulans saitamaens gen. nov., sp. nov., a polyphosphate accumulating bacterium isolated from surface river water.</title>
        <authorList>
            <person name="Watanabe K."/>
            <person name="Suda W."/>
        </authorList>
    </citation>
    <scope>NUCLEOTIDE SEQUENCE [LARGE SCALE GENOMIC DNA]</scope>
    <source>
        <strain evidence="8">ICHIAU1</strain>
    </source>
</reference>
<dbReference type="Gene3D" id="2.40.50.100">
    <property type="match status" value="1"/>
</dbReference>
<dbReference type="InterPro" id="IPR058627">
    <property type="entry name" value="MdtA-like_C"/>
</dbReference>
<dbReference type="InterPro" id="IPR058626">
    <property type="entry name" value="MdtA-like_b-barrel"/>
</dbReference>
<organism evidence="7 8">
    <name type="scientific">Fluviibacter phosphoraccumulans</name>
    <dbReference type="NCBI Taxonomy" id="1751046"/>
    <lineage>
        <taxon>Bacteria</taxon>
        <taxon>Pseudomonadati</taxon>
        <taxon>Pseudomonadota</taxon>
        <taxon>Betaproteobacteria</taxon>
        <taxon>Rhodocyclales</taxon>
        <taxon>Fluviibacteraceae</taxon>
        <taxon>Fluviibacter</taxon>
    </lineage>
</organism>
<dbReference type="InterPro" id="IPR006143">
    <property type="entry name" value="RND_pump_MFP"/>
</dbReference>
<feature type="domain" description="Multidrug resistance protein MdtA-like barrel-sandwich hybrid" evidence="4">
    <location>
        <begin position="107"/>
        <end position="234"/>
    </location>
</feature>
<dbReference type="NCBIfam" id="TIGR01730">
    <property type="entry name" value="RND_mfp"/>
    <property type="match status" value="1"/>
</dbReference>
<comment type="similarity">
    <text evidence="2">Belongs to the membrane fusion protein (MFP) (TC 8.A.1) family.</text>
</comment>
<feature type="domain" description="Multidrug resistance protein MdtA-like beta-barrel" evidence="5">
    <location>
        <begin position="240"/>
        <end position="324"/>
    </location>
</feature>
<name>A0A679HU16_9RHOO</name>
<feature type="domain" description="Multidrug resistance protein MdtA-like alpha-helical hairpin" evidence="3">
    <location>
        <begin position="146"/>
        <end position="202"/>
    </location>
</feature>
<dbReference type="Gene3D" id="1.10.287.470">
    <property type="entry name" value="Helix hairpin bin"/>
    <property type="match status" value="1"/>
</dbReference>
<proteinExistence type="inferred from homology"/>